<dbReference type="Pfam" id="PF09580">
    <property type="entry name" value="Spore_YhcN_YlaJ"/>
    <property type="match status" value="1"/>
</dbReference>
<accession>A0A4R1AVN9</accession>
<keyword evidence="2" id="KW-1185">Reference proteome</keyword>
<gene>
    <name evidence="1" type="ORF">E0Y62_09835</name>
</gene>
<evidence type="ECO:0000313" key="1">
    <source>
        <dbReference type="EMBL" id="TCJ04387.1"/>
    </source>
</evidence>
<dbReference type="EMBL" id="SJTH01000009">
    <property type="protein sequence ID" value="TCJ04387.1"/>
    <property type="molecule type" value="Genomic_DNA"/>
</dbReference>
<dbReference type="AlphaFoldDB" id="A0A4R1AVN9"/>
<dbReference type="OrthoDB" id="2969307at2"/>
<organism evidence="1 2">
    <name type="scientific">Cytobacillus praedii</name>
    <dbReference type="NCBI Taxonomy" id="1742358"/>
    <lineage>
        <taxon>Bacteria</taxon>
        <taxon>Bacillati</taxon>
        <taxon>Bacillota</taxon>
        <taxon>Bacilli</taxon>
        <taxon>Bacillales</taxon>
        <taxon>Bacillaceae</taxon>
        <taxon>Cytobacillus</taxon>
    </lineage>
</organism>
<sequence>MRISLHIVLFIVLGLAGCSQNESKESELALIKKTDPNPVLIDENTKGNLDLVANIKEAIASYKEIYDVAVVKGKKETLVVYKVKHLQRFHMKKIEKKIKEKLEKKFPDEKFTVSSDYKIFLEAVKLNEKMQKLDYSEKKANKRLKEIIKLKQEMA</sequence>
<dbReference type="PROSITE" id="PS51257">
    <property type="entry name" value="PROKAR_LIPOPROTEIN"/>
    <property type="match status" value="1"/>
</dbReference>
<proteinExistence type="predicted"/>
<dbReference type="RefSeq" id="WP_057766882.1">
    <property type="nucleotide sequence ID" value="NZ_LMBX01000022.1"/>
</dbReference>
<dbReference type="STRING" id="1742358.GCA_001439605_02885"/>
<evidence type="ECO:0000313" key="2">
    <source>
        <dbReference type="Proteomes" id="UP000293846"/>
    </source>
</evidence>
<protein>
    <submittedName>
        <fullName evidence="1">Sporulation protein</fullName>
    </submittedName>
</protein>
<comment type="caution">
    <text evidence="1">The sequence shown here is derived from an EMBL/GenBank/DDBJ whole genome shotgun (WGS) entry which is preliminary data.</text>
</comment>
<reference evidence="1 2" key="1">
    <citation type="submission" date="2019-03" db="EMBL/GenBank/DDBJ databases">
        <authorList>
            <person name="Jensen L."/>
            <person name="Storgaard J."/>
            <person name="Sulaj E."/>
            <person name="Schramm A."/>
            <person name="Marshall I.P.G."/>
        </authorList>
    </citation>
    <scope>NUCLEOTIDE SEQUENCE [LARGE SCALE GENOMIC DNA]</scope>
    <source>
        <strain evidence="1 2">2017H2G3</strain>
    </source>
</reference>
<name>A0A4R1AVN9_9BACI</name>
<dbReference type="Proteomes" id="UP000293846">
    <property type="component" value="Unassembled WGS sequence"/>
</dbReference>
<dbReference type="InterPro" id="IPR019076">
    <property type="entry name" value="Spore_lipoprot_YhcN/YlaJ-like"/>
</dbReference>